<comment type="caution">
    <text evidence="1">The sequence shown here is derived from an EMBL/GenBank/DDBJ whole genome shotgun (WGS) entry which is preliminary data.</text>
</comment>
<sequence>MPTGSALLARPAMQLGAYCNCPADAQAQLCQNYTPLTCTPALISPQLDACESAAPSTPAYAPPAACPLFSASQGVATLQFTVTCAQSVPLKVFMQPAAGGLATDGTYYYVIGDRDKLAYSIGRPLPNPPQFRVKFFNFFRLSDNGQTYFIPLTPTSAALAGNVTLPLAVNLTQLVTAAGALGSDTAGDYPAGGRLYFEGGKATYPDVK</sequence>
<gene>
    <name evidence="1" type="ORF">HDU87_003640</name>
</gene>
<dbReference type="EMBL" id="JADGJQ010000027">
    <property type="protein sequence ID" value="KAJ3178328.1"/>
    <property type="molecule type" value="Genomic_DNA"/>
</dbReference>
<evidence type="ECO:0000313" key="1">
    <source>
        <dbReference type="EMBL" id="KAJ3178328.1"/>
    </source>
</evidence>
<keyword evidence="2" id="KW-1185">Reference proteome</keyword>
<reference evidence="1" key="1">
    <citation type="submission" date="2020-05" db="EMBL/GenBank/DDBJ databases">
        <title>Phylogenomic resolution of chytrid fungi.</title>
        <authorList>
            <person name="Stajich J.E."/>
            <person name="Amses K."/>
            <person name="Simmons R."/>
            <person name="Seto K."/>
            <person name="Myers J."/>
            <person name="Bonds A."/>
            <person name="Quandt C.A."/>
            <person name="Barry K."/>
            <person name="Liu P."/>
            <person name="Grigoriev I."/>
            <person name="Longcore J.E."/>
            <person name="James T.Y."/>
        </authorList>
    </citation>
    <scope>NUCLEOTIDE SEQUENCE</scope>
    <source>
        <strain evidence="1">JEL0379</strain>
    </source>
</reference>
<organism evidence="1 2">
    <name type="scientific">Geranomyces variabilis</name>
    <dbReference type="NCBI Taxonomy" id="109894"/>
    <lineage>
        <taxon>Eukaryota</taxon>
        <taxon>Fungi</taxon>
        <taxon>Fungi incertae sedis</taxon>
        <taxon>Chytridiomycota</taxon>
        <taxon>Chytridiomycota incertae sedis</taxon>
        <taxon>Chytridiomycetes</taxon>
        <taxon>Spizellomycetales</taxon>
        <taxon>Powellomycetaceae</taxon>
        <taxon>Geranomyces</taxon>
    </lineage>
</organism>
<protein>
    <submittedName>
        <fullName evidence="1">Uncharacterized protein</fullName>
    </submittedName>
</protein>
<dbReference type="AlphaFoldDB" id="A0AAD5XR57"/>
<proteinExistence type="predicted"/>
<name>A0AAD5XR57_9FUNG</name>
<accession>A0AAD5XR57</accession>
<dbReference type="Proteomes" id="UP001212152">
    <property type="component" value="Unassembled WGS sequence"/>
</dbReference>
<evidence type="ECO:0000313" key="2">
    <source>
        <dbReference type="Proteomes" id="UP001212152"/>
    </source>
</evidence>